<keyword evidence="2" id="KW-1185">Reference proteome</keyword>
<dbReference type="Proteomes" id="UP000811282">
    <property type="component" value="Unassembled WGS sequence"/>
</dbReference>
<name>A0ABS5YD24_9GAMM</name>
<gene>
    <name evidence="1" type="ORF">JZM24_11590</name>
</gene>
<sequence>MHHPFAAQVDPRTGLLQFHLPLVTIIGNDHLGPEFALSLNYSLLDLEDVSYGKGFSANLSRYDPVSRLLTLSNGEQYRLDGNESDPAFSPPAPLHLRLKKFNEALWVYYKSGVVEQLIIPQAKGVAQKHYLLNRVFSPTGYEIIFTYVALNGRLRLAQIKDAQQSLVEINWTALSPVDSQTPSSHQIQLVVWPGLPQNHSVFLLKEQSKLTQMSKYDNFDTTRCGAGAVCQLGYDHQDRLVSLSLPGGINESFTYCADGAVRSQPCIESHSTRVMDNHTTLYQQTQTFHFTDIDFLNTDDPLSRPGMLSPGQSYSSHIHIIREHRSPLTHEAPSPGSENVTRHYDSYHRLVSEEHLTDITLNNQRKRSEHRILLTYPHPVNDVTTMPLAQLPRTYCLPSKKEELWRSPFFDGSMQHADPQPERGEVTNYNYDIDGNLTLCIYPDGSLFTLTYFSAGGNLPECPADPLGFCRFAAEVSFEIPPQRYPDDADSPDILSIWRTSLSPPDGAAA</sequence>
<dbReference type="RefSeq" id="WP_215669730.1">
    <property type="nucleotide sequence ID" value="NZ_JAFJYC010000001.1"/>
</dbReference>
<organism evidence="1 2">
    <name type="scientific">Candidatus Sodalis endolongispinus</name>
    <dbReference type="NCBI Taxonomy" id="2812662"/>
    <lineage>
        <taxon>Bacteria</taxon>
        <taxon>Pseudomonadati</taxon>
        <taxon>Pseudomonadota</taxon>
        <taxon>Gammaproteobacteria</taxon>
        <taxon>Enterobacterales</taxon>
        <taxon>Bruguierivoracaceae</taxon>
        <taxon>Sodalis</taxon>
    </lineage>
</organism>
<proteinExistence type="predicted"/>
<dbReference type="EMBL" id="JAFJYC010000001">
    <property type="protein sequence ID" value="MBT9432602.1"/>
    <property type="molecule type" value="Genomic_DNA"/>
</dbReference>
<reference evidence="1 2" key="1">
    <citation type="journal article" date="2021" name="Genome Biol. Evol.">
        <title>The evolution of interdependence in a four-way mealybug symbiosis.</title>
        <authorList>
            <person name="Garber A.I."/>
            <person name="Kupper M."/>
            <person name="Laetsch D.R."/>
            <person name="Weldon S.R."/>
            <person name="Ladinsky M.S."/>
            <person name="Bjorkman P.J."/>
            <person name="McCutcheon J.P."/>
        </authorList>
    </citation>
    <scope>NUCLEOTIDE SEQUENCE [LARGE SCALE GENOMIC DNA]</scope>
    <source>
        <strain evidence="1">SOD</strain>
    </source>
</reference>
<evidence type="ECO:0000313" key="2">
    <source>
        <dbReference type="Proteomes" id="UP000811282"/>
    </source>
</evidence>
<dbReference type="Gene3D" id="2.180.10.10">
    <property type="entry name" value="RHS repeat-associated core"/>
    <property type="match status" value="1"/>
</dbReference>
<comment type="caution">
    <text evidence="1">The sequence shown here is derived from an EMBL/GenBank/DDBJ whole genome shotgun (WGS) entry which is preliminary data.</text>
</comment>
<accession>A0ABS5YD24</accession>
<evidence type="ECO:0000313" key="1">
    <source>
        <dbReference type="EMBL" id="MBT9432602.1"/>
    </source>
</evidence>
<protein>
    <submittedName>
        <fullName evidence="1">Uncharacterized protein</fullName>
    </submittedName>
</protein>